<dbReference type="AlphaFoldDB" id="X1CAB7"/>
<dbReference type="EMBL" id="BART01024485">
    <property type="protein sequence ID" value="GAH04397.1"/>
    <property type="molecule type" value="Genomic_DNA"/>
</dbReference>
<protein>
    <recommendedName>
        <fullName evidence="1">Fe/B12 periplasmic-binding domain-containing protein</fullName>
    </recommendedName>
</protein>
<dbReference type="Pfam" id="PF01497">
    <property type="entry name" value="Peripla_BP_2"/>
    <property type="match status" value="1"/>
</dbReference>
<dbReference type="PANTHER" id="PTHR30535:SF34">
    <property type="entry name" value="MOLYBDATE-BINDING PROTEIN MOLA"/>
    <property type="match status" value="1"/>
</dbReference>
<dbReference type="Gene3D" id="3.40.50.1980">
    <property type="entry name" value="Nitrogenase molybdenum iron protein domain"/>
    <property type="match status" value="1"/>
</dbReference>
<comment type="caution">
    <text evidence="2">The sequence shown here is derived from an EMBL/GenBank/DDBJ whole genome shotgun (WGS) entry which is preliminary data.</text>
</comment>
<feature type="domain" description="Fe/B12 periplasmic-binding" evidence="1">
    <location>
        <begin position="1"/>
        <end position="184"/>
    </location>
</feature>
<dbReference type="InterPro" id="IPR002491">
    <property type="entry name" value="ABC_transptr_periplasmic_BD"/>
</dbReference>
<proteinExistence type="predicted"/>
<feature type="non-terminal residue" evidence="2">
    <location>
        <position position="1"/>
    </location>
</feature>
<name>X1CAB7_9ZZZZ</name>
<reference evidence="2" key="1">
    <citation type="journal article" date="2014" name="Front. Microbiol.">
        <title>High frequency of phylogenetically diverse reductive dehalogenase-homologous genes in deep subseafloor sedimentary metagenomes.</title>
        <authorList>
            <person name="Kawai M."/>
            <person name="Futagami T."/>
            <person name="Toyoda A."/>
            <person name="Takaki Y."/>
            <person name="Nishi S."/>
            <person name="Hori S."/>
            <person name="Arai W."/>
            <person name="Tsubouchi T."/>
            <person name="Morono Y."/>
            <person name="Uchiyama I."/>
            <person name="Ito T."/>
            <person name="Fujiyama A."/>
            <person name="Inagaki F."/>
            <person name="Takami H."/>
        </authorList>
    </citation>
    <scope>NUCLEOTIDE SEQUENCE</scope>
    <source>
        <strain evidence="2">Expedition CK06-06</strain>
    </source>
</reference>
<evidence type="ECO:0000259" key="1">
    <source>
        <dbReference type="PROSITE" id="PS50983"/>
    </source>
</evidence>
<evidence type="ECO:0000313" key="2">
    <source>
        <dbReference type="EMBL" id="GAH04397.1"/>
    </source>
</evidence>
<dbReference type="PROSITE" id="PS50983">
    <property type="entry name" value="FE_B12_PBP"/>
    <property type="match status" value="1"/>
</dbReference>
<dbReference type="InterPro" id="IPR050902">
    <property type="entry name" value="ABC_Transporter_SBP"/>
</dbReference>
<dbReference type="SUPFAM" id="SSF53807">
    <property type="entry name" value="Helical backbone' metal receptor"/>
    <property type="match status" value="1"/>
</dbReference>
<accession>X1CAB7</accession>
<organism evidence="2">
    <name type="scientific">marine sediment metagenome</name>
    <dbReference type="NCBI Taxonomy" id="412755"/>
    <lineage>
        <taxon>unclassified sequences</taxon>
        <taxon>metagenomes</taxon>
        <taxon>ecological metagenomes</taxon>
    </lineage>
</organism>
<dbReference type="PANTHER" id="PTHR30535">
    <property type="entry name" value="VITAMIN B12-BINDING PROTEIN"/>
    <property type="match status" value="1"/>
</dbReference>
<gene>
    <name evidence="2" type="ORF">S01H4_44211</name>
</gene>
<sequence>DRLRRFGYNSLTVFNTEKLSDLFDAIEKIGIATQRQGQANALAADIKQKLGRIGLLVAEKEKVRVLYVVQRNPLRVAGRDTFINEMIELAGGENAIGPTIQKYPPISSEQLISCNTDVIIEPTMGQENPELLEQSGLQYWSRFKNVPAVKNKRIYVVADDAISQLGPRVAEGVETIARCLKPELFENQQ</sequence>